<organism evidence="2 3">
    <name type="scientific">Liparis tanakae</name>
    <name type="common">Tanaka's snailfish</name>
    <dbReference type="NCBI Taxonomy" id="230148"/>
    <lineage>
        <taxon>Eukaryota</taxon>
        <taxon>Metazoa</taxon>
        <taxon>Chordata</taxon>
        <taxon>Craniata</taxon>
        <taxon>Vertebrata</taxon>
        <taxon>Euteleostomi</taxon>
        <taxon>Actinopterygii</taxon>
        <taxon>Neopterygii</taxon>
        <taxon>Teleostei</taxon>
        <taxon>Neoteleostei</taxon>
        <taxon>Acanthomorphata</taxon>
        <taxon>Eupercaria</taxon>
        <taxon>Perciformes</taxon>
        <taxon>Cottioidei</taxon>
        <taxon>Cottales</taxon>
        <taxon>Liparidae</taxon>
        <taxon>Liparis</taxon>
    </lineage>
</organism>
<keyword evidence="3" id="KW-1185">Reference proteome</keyword>
<evidence type="ECO:0000256" key="1">
    <source>
        <dbReference type="SAM" id="MobiDB-lite"/>
    </source>
</evidence>
<sequence>MLMSLTSRSDSFSESVGPLRPSEGSSDSDRPDRHFLWVGLGAETFLGQAPPLPVSVSAALKDVWTGSHSDSLLAAHEDGV</sequence>
<protein>
    <submittedName>
        <fullName evidence="2">Uncharacterized protein</fullName>
    </submittedName>
</protein>
<comment type="caution">
    <text evidence="2">The sequence shown here is derived from an EMBL/GenBank/DDBJ whole genome shotgun (WGS) entry which is preliminary data.</text>
</comment>
<dbReference type="Proteomes" id="UP000314294">
    <property type="component" value="Unassembled WGS sequence"/>
</dbReference>
<dbReference type="AlphaFoldDB" id="A0A4Z2ENF7"/>
<evidence type="ECO:0000313" key="2">
    <source>
        <dbReference type="EMBL" id="TNN30004.1"/>
    </source>
</evidence>
<accession>A0A4Z2ENF7</accession>
<evidence type="ECO:0000313" key="3">
    <source>
        <dbReference type="Proteomes" id="UP000314294"/>
    </source>
</evidence>
<gene>
    <name evidence="2" type="ORF">EYF80_059846</name>
</gene>
<proteinExistence type="predicted"/>
<name>A0A4Z2ENF7_9TELE</name>
<reference evidence="2 3" key="1">
    <citation type="submission" date="2019-03" db="EMBL/GenBank/DDBJ databases">
        <title>First draft genome of Liparis tanakae, snailfish: a comprehensive survey of snailfish specific genes.</title>
        <authorList>
            <person name="Kim W."/>
            <person name="Song I."/>
            <person name="Jeong J.-H."/>
            <person name="Kim D."/>
            <person name="Kim S."/>
            <person name="Ryu S."/>
            <person name="Song J.Y."/>
            <person name="Lee S.K."/>
        </authorList>
    </citation>
    <scope>NUCLEOTIDE SEQUENCE [LARGE SCALE GENOMIC DNA]</scope>
    <source>
        <tissue evidence="2">Muscle</tissue>
    </source>
</reference>
<feature type="region of interest" description="Disordered" evidence="1">
    <location>
        <begin position="1"/>
        <end position="33"/>
    </location>
</feature>
<dbReference type="EMBL" id="SRLO01004955">
    <property type="protein sequence ID" value="TNN30004.1"/>
    <property type="molecule type" value="Genomic_DNA"/>
</dbReference>
<feature type="compositionally biased region" description="Polar residues" evidence="1">
    <location>
        <begin position="1"/>
        <end position="14"/>
    </location>
</feature>